<name>A0ABW2RBS3_9BURK</name>
<accession>A0ABW2RBS3</accession>
<evidence type="ECO:0000313" key="10">
    <source>
        <dbReference type="EMBL" id="MFC7435545.1"/>
    </source>
</evidence>
<evidence type="ECO:0000256" key="7">
    <source>
        <dbReference type="ARBA" id="ARBA00022982"/>
    </source>
</evidence>
<evidence type="ECO:0000256" key="5">
    <source>
        <dbReference type="ARBA" id="ARBA00022723"/>
    </source>
</evidence>
<evidence type="ECO:0000259" key="9">
    <source>
        <dbReference type="PROSITE" id="PS50903"/>
    </source>
</evidence>
<dbReference type="InterPro" id="IPR050260">
    <property type="entry name" value="FAD-bd_OxRdtase"/>
</dbReference>
<evidence type="ECO:0000256" key="1">
    <source>
        <dbReference type="ARBA" id="ARBA00001974"/>
    </source>
</evidence>
<dbReference type="PANTHER" id="PTHR43429">
    <property type="entry name" value="PYRIDINE NUCLEOTIDE-DISULFIDE OXIDOREDUCTASE DOMAIN-CONTAINING"/>
    <property type="match status" value="1"/>
</dbReference>
<dbReference type="PROSITE" id="PS50903">
    <property type="entry name" value="RUBREDOXIN_LIKE"/>
    <property type="match status" value="1"/>
</dbReference>
<dbReference type="InterPro" id="IPR024935">
    <property type="entry name" value="Rubredoxin_dom"/>
</dbReference>
<dbReference type="PRINTS" id="PR00163">
    <property type="entry name" value="RUBREDOXIN"/>
</dbReference>
<evidence type="ECO:0000256" key="4">
    <source>
        <dbReference type="ARBA" id="ARBA00022630"/>
    </source>
</evidence>
<keyword evidence="4" id="KW-0285">Flavoprotein</keyword>
<evidence type="ECO:0000256" key="6">
    <source>
        <dbReference type="ARBA" id="ARBA00022827"/>
    </source>
</evidence>
<dbReference type="PRINTS" id="PR00411">
    <property type="entry name" value="PNDRDTASEI"/>
</dbReference>
<dbReference type="InterPro" id="IPR036188">
    <property type="entry name" value="FAD/NAD-bd_sf"/>
</dbReference>
<proteinExistence type="inferred from homology"/>
<dbReference type="Proteomes" id="UP001596495">
    <property type="component" value="Unassembled WGS sequence"/>
</dbReference>
<dbReference type="PRINTS" id="PR00368">
    <property type="entry name" value="FADPNR"/>
</dbReference>
<feature type="domain" description="Rubredoxin-like" evidence="9">
    <location>
        <begin position="12"/>
        <end position="63"/>
    </location>
</feature>
<dbReference type="SUPFAM" id="SSF57802">
    <property type="entry name" value="Rubredoxin-like"/>
    <property type="match status" value="1"/>
</dbReference>
<comment type="caution">
    <text evidence="10">The sequence shown here is derived from an EMBL/GenBank/DDBJ whole genome shotgun (WGS) entry which is preliminary data.</text>
</comment>
<evidence type="ECO:0000256" key="8">
    <source>
        <dbReference type="ARBA" id="ARBA00023004"/>
    </source>
</evidence>
<dbReference type="Gene3D" id="3.50.50.60">
    <property type="entry name" value="FAD/NAD(P)-binding domain"/>
    <property type="match status" value="2"/>
</dbReference>
<gene>
    <name evidence="10" type="ORF">ACFQNJ_13605</name>
</gene>
<dbReference type="InterPro" id="IPR024934">
    <property type="entry name" value="Rubredoxin-like_dom"/>
</dbReference>
<organism evidence="10 11">
    <name type="scientific">Hydrogenophaga bisanensis</name>
    <dbReference type="NCBI Taxonomy" id="439611"/>
    <lineage>
        <taxon>Bacteria</taxon>
        <taxon>Pseudomonadati</taxon>
        <taxon>Pseudomonadota</taxon>
        <taxon>Betaproteobacteria</taxon>
        <taxon>Burkholderiales</taxon>
        <taxon>Comamonadaceae</taxon>
        <taxon>Hydrogenophaga</taxon>
    </lineage>
</organism>
<comment type="cofactor">
    <cofactor evidence="1">
        <name>FAD</name>
        <dbReference type="ChEBI" id="CHEBI:57692"/>
    </cofactor>
</comment>
<dbReference type="CDD" id="cd00730">
    <property type="entry name" value="rubredoxin"/>
    <property type="match status" value="1"/>
</dbReference>
<evidence type="ECO:0000256" key="3">
    <source>
        <dbReference type="ARBA" id="ARBA00022448"/>
    </source>
</evidence>
<evidence type="ECO:0000256" key="2">
    <source>
        <dbReference type="ARBA" id="ARBA00006442"/>
    </source>
</evidence>
<sequence>MSSPAAEPAIPYRQYICNACGWIYDEAKGDPDSGLAPGTRYEDIPDDWECPLCRVTKADFSPYTPPVRPAGGSAPRAAAAAPRVAGKAVPGVVIVGGGRAGWAMAEALRALDAALPITLVSGCAADVYDKPLLSVALAKQLALGSLVRETGAQAAERLGLRLMAQTQATRICPRTLTLSTTRGTLPFSELVLAHGAQVALPPSLPAELCWRINHLDAYRRLRESLGLPETGVWPEGVSPHVAIVGAGLIGSELANDLALAGCRVSLIDPQPEPLARWQAQGAGQTALQAWKDLPIRFIGGVGVETVETVEDAGSHKRLHLSNSEVLQVDQVIAATGLTTPNRLASSAGLTWNQGIAVDPVTLATSHPRIHALGDCITIHGQASRYIEPIGRQAATIAAKLVARRGGAGLDDCPVPYEHKPATVRVKTTSCPMTLAG</sequence>
<reference evidence="11" key="1">
    <citation type="journal article" date="2019" name="Int. J. Syst. Evol. Microbiol.">
        <title>The Global Catalogue of Microorganisms (GCM) 10K type strain sequencing project: providing services to taxonomists for standard genome sequencing and annotation.</title>
        <authorList>
            <consortium name="The Broad Institute Genomics Platform"/>
            <consortium name="The Broad Institute Genome Sequencing Center for Infectious Disease"/>
            <person name="Wu L."/>
            <person name="Ma J."/>
        </authorList>
    </citation>
    <scope>NUCLEOTIDE SEQUENCE [LARGE SCALE GENOMIC DNA]</scope>
    <source>
        <strain evidence="11">CCUG 54518</strain>
    </source>
</reference>
<dbReference type="SUPFAM" id="SSF51971">
    <property type="entry name" value="Nucleotide-binding domain"/>
    <property type="match status" value="1"/>
</dbReference>
<keyword evidence="3" id="KW-0813">Transport</keyword>
<keyword evidence="6" id="KW-0274">FAD</keyword>
<dbReference type="RefSeq" id="WP_382258415.1">
    <property type="nucleotide sequence ID" value="NZ_JBHTBX010000009.1"/>
</dbReference>
<dbReference type="SUPFAM" id="SSF51905">
    <property type="entry name" value="FAD/NAD(P)-binding domain"/>
    <property type="match status" value="1"/>
</dbReference>
<comment type="similarity">
    <text evidence="2">Belongs to the FAD-dependent oxidoreductase family.</text>
</comment>
<protein>
    <submittedName>
        <fullName evidence="10">FAD-dependent oxidoreductase</fullName>
    </submittedName>
</protein>
<keyword evidence="5" id="KW-0479">Metal-binding</keyword>
<keyword evidence="7" id="KW-0249">Electron transport</keyword>
<dbReference type="Pfam" id="PF07992">
    <property type="entry name" value="Pyr_redox_2"/>
    <property type="match status" value="1"/>
</dbReference>
<dbReference type="InterPro" id="IPR023753">
    <property type="entry name" value="FAD/NAD-binding_dom"/>
</dbReference>
<dbReference type="EMBL" id="JBHTBX010000009">
    <property type="protein sequence ID" value="MFC7435545.1"/>
    <property type="molecule type" value="Genomic_DNA"/>
</dbReference>
<dbReference type="Pfam" id="PF00301">
    <property type="entry name" value="Rubredoxin"/>
    <property type="match status" value="1"/>
</dbReference>
<dbReference type="Gene3D" id="2.20.28.10">
    <property type="match status" value="1"/>
</dbReference>
<keyword evidence="8" id="KW-0408">Iron</keyword>
<keyword evidence="11" id="KW-1185">Reference proteome</keyword>
<evidence type="ECO:0000313" key="11">
    <source>
        <dbReference type="Proteomes" id="UP001596495"/>
    </source>
</evidence>
<dbReference type="PANTHER" id="PTHR43429:SF3">
    <property type="entry name" value="NITRITE REDUCTASE [NAD(P)H]"/>
    <property type="match status" value="1"/>
</dbReference>